<dbReference type="Proteomes" id="UP000702209">
    <property type="component" value="Unassembled WGS sequence"/>
</dbReference>
<keyword evidence="3" id="KW-1185">Reference proteome</keyword>
<sequence>MATRHGLEVIGFETASIEAQAVREVASALDELLVKYPIPLRGIEIAERRDEADPRSVRNQPSQTEPPGEPALWIVLDRSSLVPPAGSVPKEGRRRGLRRRSAERPIYVAVVREFAGALDIAGGFRARQEAMRALVAESLRGGGGGQGLLDPGRALVEGFTEVVLRGERAGELAKALHGALVKMARAESADLSA</sequence>
<proteinExistence type="predicted"/>
<reference evidence="2 3" key="1">
    <citation type="submission" date="2020-10" db="EMBL/GenBank/DDBJ databases">
        <title>Identification of Nocardia species via Next-generation sequencing and recognition of intraspecies genetic diversity.</title>
        <authorList>
            <person name="Li P."/>
            <person name="Li P."/>
            <person name="Lu B."/>
        </authorList>
    </citation>
    <scope>NUCLEOTIDE SEQUENCE [LARGE SCALE GENOMIC DNA]</scope>
    <source>
        <strain evidence="2 3">BJ06-0157</strain>
    </source>
</reference>
<name>A0ABS0CXP5_9NOCA</name>
<evidence type="ECO:0000256" key="1">
    <source>
        <dbReference type="SAM" id="MobiDB-lite"/>
    </source>
</evidence>
<evidence type="ECO:0000313" key="3">
    <source>
        <dbReference type="Proteomes" id="UP000702209"/>
    </source>
</evidence>
<gene>
    <name evidence="2" type="ORF">IU459_28015</name>
</gene>
<feature type="region of interest" description="Disordered" evidence="1">
    <location>
        <begin position="49"/>
        <end position="70"/>
    </location>
</feature>
<protein>
    <submittedName>
        <fullName evidence="2">Uncharacterized protein</fullName>
    </submittedName>
</protein>
<evidence type="ECO:0000313" key="2">
    <source>
        <dbReference type="EMBL" id="MBF6301356.1"/>
    </source>
</evidence>
<comment type="caution">
    <text evidence="2">The sequence shown here is derived from an EMBL/GenBank/DDBJ whole genome shotgun (WGS) entry which is preliminary data.</text>
</comment>
<dbReference type="EMBL" id="JADLQX010000026">
    <property type="protein sequence ID" value="MBF6301356.1"/>
    <property type="molecule type" value="Genomic_DNA"/>
</dbReference>
<dbReference type="RefSeq" id="WP_195132579.1">
    <property type="nucleotide sequence ID" value="NZ_JADLQX010000026.1"/>
</dbReference>
<accession>A0ABS0CXP5</accession>
<organism evidence="2 3">
    <name type="scientific">Nocardia amamiensis</name>
    <dbReference type="NCBI Taxonomy" id="404578"/>
    <lineage>
        <taxon>Bacteria</taxon>
        <taxon>Bacillati</taxon>
        <taxon>Actinomycetota</taxon>
        <taxon>Actinomycetes</taxon>
        <taxon>Mycobacteriales</taxon>
        <taxon>Nocardiaceae</taxon>
        <taxon>Nocardia</taxon>
    </lineage>
</organism>